<dbReference type="SUPFAM" id="SSF52091">
    <property type="entry name" value="SpoIIaa-like"/>
    <property type="match status" value="1"/>
</dbReference>
<keyword evidence="3" id="KW-1185">Reference proteome</keyword>
<gene>
    <name evidence="2" type="ORF">FL583_13420</name>
</gene>
<feature type="domain" description="STAS" evidence="1">
    <location>
        <begin position="13"/>
        <end position="119"/>
    </location>
</feature>
<accession>A0A545AT32</accession>
<sequence length="119" mass="12550">MESRSNGWLSPQSRVSTTVTGGLVTVTLGGEIDLLVVDLLEAALGTATDAQPADVVIDLGAVTFIGSQALSFLVRMHHLTAEEGRLTTLQRVPPMVRKAMVTVGLDLLFALEEPPAPAK</sequence>
<dbReference type="PROSITE" id="PS50801">
    <property type="entry name" value="STAS"/>
    <property type="match status" value="1"/>
</dbReference>
<dbReference type="InterPro" id="IPR002645">
    <property type="entry name" value="STAS_dom"/>
</dbReference>
<dbReference type="Proteomes" id="UP000317982">
    <property type="component" value="Unassembled WGS sequence"/>
</dbReference>
<evidence type="ECO:0000313" key="2">
    <source>
        <dbReference type="EMBL" id="TQS44462.1"/>
    </source>
</evidence>
<dbReference type="RefSeq" id="WP_142704946.1">
    <property type="nucleotide sequence ID" value="NZ_VIRS01000008.1"/>
</dbReference>
<dbReference type="OrthoDB" id="3576811at2"/>
<dbReference type="Pfam" id="PF01740">
    <property type="entry name" value="STAS"/>
    <property type="match status" value="1"/>
</dbReference>
<dbReference type="AlphaFoldDB" id="A0A545AT32"/>
<evidence type="ECO:0000313" key="3">
    <source>
        <dbReference type="Proteomes" id="UP000317982"/>
    </source>
</evidence>
<dbReference type="EMBL" id="VIRS01000008">
    <property type="protein sequence ID" value="TQS44462.1"/>
    <property type="molecule type" value="Genomic_DNA"/>
</dbReference>
<organism evidence="2 3">
    <name type="scientific">Cryptosporangium phraense</name>
    <dbReference type="NCBI Taxonomy" id="2593070"/>
    <lineage>
        <taxon>Bacteria</taxon>
        <taxon>Bacillati</taxon>
        <taxon>Actinomycetota</taxon>
        <taxon>Actinomycetes</taxon>
        <taxon>Cryptosporangiales</taxon>
        <taxon>Cryptosporangiaceae</taxon>
        <taxon>Cryptosporangium</taxon>
    </lineage>
</organism>
<dbReference type="InParanoid" id="A0A545AT32"/>
<name>A0A545AT32_9ACTN</name>
<dbReference type="CDD" id="cd07043">
    <property type="entry name" value="STAS_anti-anti-sigma_factors"/>
    <property type="match status" value="1"/>
</dbReference>
<proteinExistence type="predicted"/>
<evidence type="ECO:0000259" key="1">
    <source>
        <dbReference type="PROSITE" id="PS50801"/>
    </source>
</evidence>
<dbReference type="Gene3D" id="3.30.750.24">
    <property type="entry name" value="STAS domain"/>
    <property type="match status" value="1"/>
</dbReference>
<reference evidence="2 3" key="1">
    <citation type="submission" date="2019-07" db="EMBL/GenBank/DDBJ databases">
        <title>Cryptosporangium phraense sp. nov., isolated from plant litter.</title>
        <authorList>
            <person name="Suriyachadkun C."/>
        </authorList>
    </citation>
    <scope>NUCLEOTIDE SEQUENCE [LARGE SCALE GENOMIC DNA]</scope>
    <source>
        <strain evidence="2 3">A-T 5661</strain>
    </source>
</reference>
<dbReference type="InterPro" id="IPR036513">
    <property type="entry name" value="STAS_dom_sf"/>
</dbReference>
<comment type="caution">
    <text evidence="2">The sequence shown here is derived from an EMBL/GenBank/DDBJ whole genome shotgun (WGS) entry which is preliminary data.</text>
</comment>
<protein>
    <submittedName>
        <fullName evidence="2">STAS domain-containing protein</fullName>
    </submittedName>
</protein>